<reference evidence="3 4" key="1">
    <citation type="submission" date="2016-09" db="EMBL/GenBank/DDBJ databases">
        <title>The draft genome of Dichanthelium oligosanthes: A C3 panicoid grass species.</title>
        <authorList>
            <person name="Studer A.J."/>
            <person name="Schnable J.C."/>
            <person name="Brutnell T.P."/>
        </authorList>
    </citation>
    <scope>NUCLEOTIDE SEQUENCE [LARGE SCALE GENOMIC DNA]</scope>
    <source>
        <strain evidence="4">cv. Kellogg 1175</strain>
        <tissue evidence="3">Leaf</tissue>
    </source>
</reference>
<dbReference type="Gene3D" id="2.100.10.30">
    <property type="entry name" value="Jacalin-like lectin domain"/>
    <property type="match status" value="1"/>
</dbReference>
<protein>
    <recommendedName>
        <fullName evidence="2">Jacalin-type lectin domain-containing protein</fullName>
    </recommendedName>
</protein>
<dbReference type="AlphaFoldDB" id="A0A1E5URB9"/>
<dbReference type="Proteomes" id="UP000095767">
    <property type="component" value="Unassembled WGS sequence"/>
</dbReference>
<dbReference type="InterPro" id="IPR036404">
    <property type="entry name" value="Jacalin-like_lectin_dom_sf"/>
</dbReference>
<accession>A0A1E5URB9</accession>
<dbReference type="STRING" id="888268.A0A1E5URB9"/>
<evidence type="ECO:0000259" key="2">
    <source>
        <dbReference type="PROSITE" id="PS51752"/>
    </source>
</evidence>
<comment type="caution">
    <text evidence="3">The sequence shown here is derived from an EMBL/GenBank/DDBJ whole genome shotgun (WGS) entry which is preliminary data.</text>
</comment>
<evidence type="ECO:0000313" key="3">
    <source>
        <dbReference type="EMBL" id="OEL15442.1"/>
    </source>
</evidence>
<dbReference type="EMBL" id="LWDX02066915">
    <property type="protein sequence ID" value="OEL15442.1"/>
    <property type="molecule type" value="Genomic_DNA"/>
</dbReference>
<dbReference type="InterPro" id="IPR001229">
    <property type="entry name" value="Jacalin-like_lectin_dom"/>
</dbReference>
<sequence>DSVAKIGPFGNTSEPEGNCDITVAPFRLESITIRHGYIVDAISFTYKDRRGRKHTTDQWGGNGGKSTTITLGPHEFVTAVHGIYGVYCYGGHGVADFKIITNLRTYGPFGESKWIKTPKSFDIPVMNNGSIVGFFAHHNNVYVTAIGFYVKPF</sequence>
<dbReference type="SUPFAM" id="SSF51101">
    <property type="entry name" value="Mannose-binding lectins"/>
    <property type="match status" value="1"/>
</dbReference>
<evidence type="ECO:0000313" key="4">
    <source>
        <dbReference type="Proteomes" id="UP000095767"/>
    </source>
</evidence>
<dbReference type="InterPro" id="IPR033734">
    <property type="entry name" value="Jacalin-like_lectin_dom_plant"/>
</dbReference>
<name>A0A1E5URB9_9POAL</name>
<dbReference type="PROSITE" id="PS51752">
    <property type="entry name" value="JACALIN_LECTIN"/>
    <property type="match status" value="1"/>
</dbReference>
<organism evidence="3 4">
    <name type="scientific">Dichanthelium oligosanthes</name>
    <dbReference type="NCBI Taxonomy" id="888268"/>
    <lineage>
        <taxon>Eukaryota</taxon>
        <taxon>Viridiplantae</taxon>
        <taxon>Streptophyta</taxon>
        <taxon>Embryophyta</taxon>
        <taxon>Tracheophyta</taxon>
        <taxon>Spermatophyta</taxon>
        <taxon>Magnoliopsida</taxon>
        <taxon>Liliopsida</taxon>
        <taxon>Poales</taxon>
        <taxon>Poaceae</taxon>
        <taxon>PACMAD clade</taxon>
        <taxon>Panicoideae</taxon>
        <taxon>Panicodae</taxon>
        <taxon>Paniceae</taxon>
        <taxon>Dichantheliinae</taxon>
        <taxon>Dichanthelium</taxon>
    </lineage>
</organism>
<proteinExistence type="predicted"/>
<dbReference type="GO" id="GO:0030246">
    <property type="term" value="F:carbohydrate binding"/>
    <property type="evidence" value="ECO:0007669"/>
    <property type="project" value="UniProtKB-KW"/>
</dbReference>
<gene>
    <name evidence="3" type="ORF">BAE44_0023539</name>
</gene>
<keyword evidence="1" id="KW-0430">Lectin</keyword>
<feature type="non-terminal residue" evidence="3">
    <location>
        <position position="1"/>
    </location>
</feature>
<evidence type="ECO:0000256" key="1">
    <source>
        <dbReference type="ARBA" id="ARBA00022734"/>
    </source>
</evidence>
<dbReference type="OrthoDB" id="693107at2759"/>
<dbReference type="PANTHER" id="PTHR46506">
    <property type="entry name" value="OS05G0143600 PROTEIN"/>
    <property type="match status" value="1"/>
</dbReference>
<feature type="domain" description="Jacalin-type lectin" evidence="2">
    <location>
        <begin position="3"/>
        <end position="152"/>
    </location>
</feature>
<dbReference type="SMART" id="SM00915">
    <property type="entry name" value="Jacalin"/>
    <property type="match status" value="1"/>
</dbReference>
<keyword evidence="4" id="KW-1185">Reference proteome</keyword>
<dbReference type="Pfam" id="PF01419">
    <property type="entry name" value="Jacalin"/>
    <property type="match status" value="1"/>
</dbReference>
<dbReference type="CDD" id="cd09612">
    <property type="entry name" value="Jacalin"/>
    <property type="match status" value="1"/>
</dbReference>